<name>Q5UZ75_HALMA</name>
<keyword evidence="5" id="KW-0378">Hydrolase</keyword>
<dbReference type="GO" id="GO:0006508">
    <property type="term" value="P:proteolysis"/>
    <property type="evidence" value="ECO:0007669"/>
    <property type="project" value="UniProtKB-KW"/>
</dbReference>
<evidence type="ECO:0000256" key="8">
    <source>
        <dbReference type="SAM" id="Phobius"/>
    </source>
</evidence>
<feature type="transmembrane region" description="Helical" evidence="8">
    <location>
        <begin position="141"/>
        <end position="162"/>
    </location>
</feature>
<dbReference type="GO" id="GO:0004252">
    <property type="term" value="F:serine-type endopeptidase activity"/>
    <property type="evidence" value="ECO:0007669"/>
    <property type="project" value="InterPro"/>
</dbReference>
<proteinExistence type="inferred from homology"/>
<dbReference type="SUPFAM" id="SSF144091">
    <property type="entry name" value="Rhomboid-like"/>
    <property type="match status" value="1"/>
</dbReference>
<evidence type="ECO:0000256" key="6">
    <source>
        <dbReference type="ARBA" id="ARBA00022989"/>
    </source>
</evidence>
<feature type="transmembrane region" description="Helical" evidence="8">
    <location>
        <begin position="34"/>
        <end position="57"/>
    </location>
</feature>
<dbReference type="eggNOG" id="arCOG01768">
    <property type="taxonomic scope" value="Archaea"/>
</dbReference>
<protein>
    <recommendedName>
        <fullName evidence="9">Peptidase S54 rhomboid domain-containing protein</fullName>
    </recommendedName>
</protein>
<feature type="transmembrane region" description="Helical" evidence="8">
    <location>
        <begin position="112"/>
        <end position="135"/>
    </location>
</feature>
<dbReference type="Proteomes" id="UP000001169">
    <property type="component" value="Chromosome I"/>
</dbReference>
<comment type="similarity">
    <text evidence="2">Belongs to the peptidase S54 family.</text>
</comment>
<evidence type="ECO:0000256" key="7">
    <source>
        <dbReference type="ARBA" id="ARBA00023136"/>
    </source>
</evidence>
<evidence type="ECO:0000256" key="3">
    <source>
        <dbReference type="ARBA" id="ARBA00022670"/>
    </source>
</evidence>
<feature type="domain" description="Peptidase S54 rhomboid" evidence="9">
    <location>
        <begin position="70"/>
        <end position="217"/>
    </location>
</feature>
<dbReference type="InterPro" id="IPR035952">
    <property type="entry name" value="Rhomboid-like_sf"/>
</dbReference>
<dbReference type="STRING" id="272569.rrnAC2647"/>
<dbReference type="EMBL" id="AY596297">
    <property type="protein sequence ID" value="AAV47428.1"/>
    <property type="molecule type" value="Genomic_DNA"/>
</dbReference>
<gene>
    <name evidence="10" type="ordered locus">rrnAC2647</name>
</gene>
<evidence type="ECO:0000256" key="2">
    <source>
        <dbReference type="ARBA" id="ARBA00009045"/>
    </source>
</evidence>
<sequence>MPRMRSETEGCPSVSCVESDNIGTMKPLRQSPTVVTLAVIGAVFLAQQAVGVVTAPRSLFALSPPLFSRPWTLVTSVYAHAGLSHLIANAVGVALAGVVLERRTSPLRFHAFFLSTGALAGVSQVSIASLVGPLVPGMVSHVSVLGASGAVFALFGYLLAANRLTDTVIGGFELAPRVQLALAGGVAAAITLATANPGVALIAHFTGLLLGFLAGRVHLLRPTDSPQTPETANY</sequence>
<keyword evidence="11" id="KW-1185">Reference proteome</keyword>
<dbReference type="HOGENOM" id="CLU_111002_0_0_2"/>
<keyword evidence="4 8" id="KW-0812">Transmembrane</keyword>
<dbReference type="PANTHER" id="PTHR43066">
    <property type="entry name" value="RHOMBOID-RELATED PROTEIN"/>
    <property type="match status" value="1"/>
</dbReference>
<dbReference type="PATRIC" id="fig|272569.17.peg.3243"/>
<evidence type="ECO:0000256" key="1">
    <source>
        <dbReference type="ARBA" id="ARBA00004141"/>
    </source>
</evidence>
<keyword evidence="3" id="KW-0645">Protease</keyword>
<evidence type="ECO:0000313" key="10">
    <source>
        <dbReference type="EMBL" id="AAV47428.1"/>
    </source>
</evidence>
<reference evidence="10 11" key="1">
    <citation type="journal article" date="2004" name="Genome Res.">
        <title>Genome sequence of Haloarcula marismortui: a halophilic archaeon from the Dead Sea.</title>
        <authorList>
            <person name="Baliga N.S."/>
            <person name="Bonneau R."/>
            <person name="Facciotti M.T."/>
            <person name="Pan M."/>
            <person name="Glusman G."/>
            <person name="Deutsch E.W."/>
            <person name="Shannon P."/>
            <person name="Chiu Y."/>
            <person name="Weng R.S."/>
            <person name="Gan R.R."/>
            <person name="Hung P."/>
            <person name="Date S.V."/>
            <person name="Marcotte E."/>
            <person name="Hood L."/>
            <person name="Ng W.V."/>
        </authorList>
    </citation>
    <scope>NUCLEOTIDE SEQUENCE [LARGE SCALE GENOMIC DNA]</scope>
    <source>
        <strain evidence="11">ATCC 43049 / DSM 3752 / JCM 8966 / VKM B-1809</strain>
    </source>
</reference>
<dbReference type="InterPro" id="IPR022764">
    <property type="entry name" value="Peptidase_S54_rhomboid_dom"/>
</dbReference>
<keyword evidence="6 8" id="KW-1133">Transmembrane helix</keyword>
<feature type="transmembrane region" description="Helical" evidence="8">
    <location>
        <begin position="77"/>
        <end position="100"/>
    </location>
</feature>
<dbReference type="Pfam" id="PF01694">
    <property type="entry name" value="Rhomboid"/>
    <property type="match status" value="1"/>
</dbReference>
<evidence type="ECO:0000256" key="5">
    <source>
        <dbReference type="ARBA" id="ARBA00022801"/>
    </source>
</evidence>
<feature type="transmembrane region" description="Helical" evidence="8">
    <location>
        <begin position="174"/>
        <end position="193"/>
    </location>
</feature>
<comment type="subcellular location">
    <subcellularLocation>
        <location evidence="1">Membrane</location>
        <topology evidence="1">Multi-pass membrane protein</topology>
    </subcellularLocation>
</comment>
<dbReference type="KEGG" id="hma:rrnAC2647"/>
<evidence type="ECO:0000259" key="9">
    <source>
        <dbReference type="Pfam" id="PF01694"/>
    </source>
</evidence>
<accession>Q5UZ75</accession>
<dbReference type="GO" id="GO:0016020">
    <property type="term" value="C:membrane"/>
    <property type="evidence" value="ECO:0007669"/>
    <property type="project" value="UniProtKB-SubCell"/>
</dbReference>
<dbReference type="AlphaFoldDB" id="Q5UZ75"/>
<dbReference type="PaxDb" id="272569-rrnAC2647"/>
<evidence type="ECO:0000256" key="4">
    <source>
        <dbReference type="ARBA" id="ARBA00022692"/>
    </source>
</evidence>
<dbReference type="EnsemblBacteria" id="AAV47428">
    <property type="protein sequence ID" value="AAV47428"/>
    <property type="gene ID" value="rrnAC2647"/>
</dbReference>
<dbReference type="PANTHER" id="PTHR43066:SF1">
    <property type="entry name" value="RHOMBOID PROTEIN 2"/>
    <property type="match status" value="1"/>
</dbReference>
<keyword evidence="7 8" id="KW-0472">Membrane</keyword>
<organism evidence="10 11">
    <name type="scientific">Haloarcula marismortui (strain ATCC 43049 / DSM 3752 / JCM 8966 / VKM B-1809)</name>
    <name type="common">Halobacterium marismortui</name>
    <dbReference type="NCBI Taxonomy" id="272569"/>
    <lineage>
        <taxon>Archaea</taxon>
        <taxon>Methanobacteriati</taxon>
        <taxon>Methanobacteriota</taxon>
        <taxon>Stenosarchaea group</taxon>
        <taxon>Halobacteria</taxon>
        <taxon>Halobacteriales</taxon>
        <taxon>Haloarculaceae</taxon>
        <taxon>Haloarcula</taxon>
    </lineage>
</organism>
<dbReference type="Gene3D" id="1.20.1540.10">
    <property type="entry name" value="Rhomboid-like"/>
    <property type="match status" value="1"/>
</dbReference>
<evidence type="ECO:0000313" key="11">
    <source>
        <dbReference type="Proteomes" id="UP000001169"/>
    </source>
</evidence>